<evidence type="ECO:0000256" key="1">
    <source>
        <dbReference type="SAM" id="MobiDB-lite"/>
    </source>
</evidence>
<reference evidence="2" key="1">
    <citation type="submission" date="2020-09" db="EMBL/GenBank/DDBJ databases">
        <title>A novel bacterium of genus Paenibacillus, isolated from South China Sea.</title>
        <authorList>
            <person name="Huang H."/>
            <person name="Mo K."/>
            <person name="Hu Y."/>
        </authorList>
    </citation>
    <scope>NUCLEOTIDE SEQUENCE</scope>
    <source>
        <strain evidence="2">IB182493</strain>
    </source>
</reference>
<dbReference type="Pfam" id="PF09986">
    <property type="entry name" value="DUF2225"/>
    <property type="match status" value="1"/>
</dbReference>
<dbReference type="Proteomes" id="UP000632125">
    <property type="component" value="Unassembled WGS sequence"/>
</dbReference>
<dbReference type="EMBL" id="JACXIY010000005">
    <property type="protein sequence ID" value="MBD2867785.1"/>
    <property type="molecule type" value="Genomic_DNA"/>
</dbReference>
<gene>
    <name evidence="2" type="ORF">IDH41_04280</name>
</gene>
<dbReference type="InterPro" id="IPR011990">
    <property type="entry name" value="TPR-like_helical_dom_sf"/>
</dbReference>
<protein>
    <submittedName>
        <fullName evidence="2">DUF2225 domain-containing protein</fullName>
    </submittedName>
</protein>
<feature type="region of interest" description="Disordered" evidence="1">
    <location>
        <begin position="217"/>
        <end position="245"/>
    </location>
</feature>
<comment type="caution">
    <text evidence="2">The sequence shown here is derived from an EMBL/GenBank/DDBJ whole genome shotgun (WGS) entry which is preliminary data.</text>
</comment>
<dbReference type="Gene3D" id="1.25.40.10">
    <property type="entry name" value="Tetratricopeptide repeat domain"/>
    <property type="match status" value="1"/>
</dbReference>
<organism evidence="2 3">
    <name type="scientific">Paenibacillus arenilitoris</name>
    <dbReference type="NCBI Taxonomy" id="2772299"/>
    <lineage>
        <taxon>Bacteria</taxon>
        <taxon>Bacillati</taxon>
        <taxon>Bacillota</taxon>
        <taxon>Bacilli</taxon>
        <taxon>Bacillales</taxon>
        <taxon>Paenibacillaceae</taxon>
        <taxon>Paenibacillus</taxon>
    </lineage>
</organism>
<proteinExistence type="predicted"/>
<sequence>MEPLYQSKMTCICCETRYATSRVRPSFKRATKTDTDFCGYYKAEVNPDFYVVRVCPNCGYASTENGLERLNDTQKKQYLDRIGSRWETQDYTGERSAQSAMACYKLALLSAQAVGEKDRVLAGILHHIAWLYRYESNEQEEQRFLRFALQAYIRVYEAEGVELNNAKLMYLIGELYRRVGEPSEAVRWFSRIVNDKKIVDAAMIRASREQWQLIREEMEAGRQSPSGGAEAELGPQDNAATATSA</sequence>
<dbReference type="AlphaFoldDB" id="A0A927H4D3"/>
<evidence type="ECO:0000313" key="2">
    <source>
        <dbReference type="EMBL" id="MBD2867785.1"/>
    </source>
</evidence>
<dbReference type="InterPro" id="IPR018708">
    <property type="entry name" value="DUF2225"/>
</dbReference>
<keyword evidence="3" id="KW-1185">Reference proteome</keyword>
<evidence type="ECO:0000313" key="3">
    <source>
        <dbReference type="Proteomes" id="UP000632125"/>
    </source>
</evidence>
<accession>A0A927H4D3</accession>
<dbReference type="RefSeq" id="WP_190858603.1">
    <property type="nucleotide sequence ID" value="NZ_JACXIY010000005.1"/>
</dbReference>
<name>A0A927H4D3_9BACL</name>